<dbReference type="InterPro" id="IPR011757">
    <property type="entry name" value="Lytic_transglycosylase_MltB"/>
</dbReference>
<keyword evidence="1" id="KW-0732">Signal</keyword>
<organism evidence="3 4">
    <name type="scientific">Simiduia curdlanivorans</name>
    <dbReference type="NCBI Taxonomy" id="1492769"/>
    <lineage>
        <taxon>Bacteria</taxon>
        <taxon>Pseudomonadati</taxon>
        <taxon>Pseudomonadota</taxon>
        <taxon>Gammaproteobacteria</taxon>
        <taxon>Cellvibrionales</taxon>
        <taxon>Cellvibrionaceae</taxon>
        <taxon>Simiduia</taxon>
    </lineage>
</organism>
<accession>A0ABV8V474</accession>
<comment type="caution">
    <text evidence="3">The sequence shown here is derived from an EMBL/GenBank/DDBJ whole genome shotgun (WGS) entry which is preliminary data.</text>
</comment>
<dbReference type="InterPro" id="IPR023346">
    <property type="entry name" value="Lysozyme-like_dom_sf"/>
</dbReference>
<dbReference type="NCBIfam" id="TIGR02282">
    <property type="entry name" value="MltB"/>
    <property type="match status" value="1"/>
</dbReference>
<dbReference type="InterPro" id="IPR031304">
    <property type="entry name" value="SLT_2"/>
</dbReference>
<dbReference type="InterPro" id="IPR043426">
    <property type="entry name" value="MltB-like"/>
</dbReference>
<sequence length="326" mass="36416">MMKQLLALVALVASPSFALADYRENPEAKLFMADMLKQSVATSAQLDAWFSSANKQQSILDAIARPAEKTKTWAEYSKIFLTTDRIDKGIAFWREHADTLAKAEAQYGVPASIIVAIIGVETRYGRNMGSYRVIDALSTLAFDYPPRAPFFRKELHNFIQLVQEQKQDPLALKGSYAGAMGYGQFMPSSFRNYAVDFDGDAIADIWANPTDAIGSVANYFAGHGWVKGGAVTARVRVAKDFDEALLNTTFKPDTSARDAQQAGYTPVFEFEPEEMLTLYKLEGDSGAEFWAGANNYYVITRYNHSRMYALAVYQLSQLIEQKYQTK</sequence>
<dbReference type="PANTHER" id="PTHR30163:SF9">
    <property type="entry name" value="MEMBRANE-BOUND LYTIC MUREIN TRANSGLYCOSYLASE B"/>
    <property type="match status" value="1"/>
</dbReference>
<dbReference type="SUPFAM" id="SSF53955">
    <property type="entry name" value="Lysozyme-like"/>
    <property type="match status" value="1"/>
</dbReference>
<reference evidence="4" key="1">
    <citation type="journal article" date="2019" name="Int. J. Syst. Evol. Microbiol.">
        <title>The Global Catalogue of Microorganisms (GCM) 10K type strain sequencing project: providing services to taxonomists for standard genome sequencing and annotation.</title>
        <authorList>
            <consortium name="The Broad Institute Genomics Platform"/>
            <consortium name="The Broad Institute Genome Sequencing Center for Infectious Disease"/>
            <person name="Wu L."/>
            <person name="Ma J."/>
        </authorList>
    </citation>
    <scope>NUCLEOTIDE SEQUENCE [LARGE SCALE GENOMIC DNA]</scope>
    <source>
        <strain evidence="4">CECT 8570</strain>
    </source>
</reference>
<dbReference type="CDD" id="cd13399">
    <property type="entry name" value="Slt35-like"/>
    <property type="match status" value="1"/>
</dbReference>
<evidence type="ECO:0000313" key="3">
    <source>
        <dbReference type="EMBL" id="MFC4362543.1"/>
    </source>
</evidence>
<feature type="chain" id="PRO_5047028342" evidence="1">
    <location>
        <begin position="21"/>
        <end position="326"/>
    </location>
</feature>
<proteinExistence type="predicted"/>
<dbReference type="PANTHER" id="PTHR30163">
    <property type="entry name" value="MEMBRANE-BOUND LYTIC MUREIN TRANSGLYCOSYLASE B"/>
    <property type="match status" value="1"/>
</dbReference>
<protein>
    <submittedName>
        <fullName evidence="3">Lytic murein transglycosylase B</fullName>
    </submittedName>
</protein>
<keyword evidence="4" id="KW-1185">Reference proteome</keyword>
<evidence type="ECO:0000259" key="2">
    <source>
        <dbReference type="Pfam" id="PF13406"/>
    </source>
</evidence>
<gene>
    <name evidence="3" type="primary">mltB</name>
    <name evidence="3" type="ORF">ACFOX3_09520</name>
</gene>
<dbReference type="EMBL" id="JBHSCX010000007">
    <property type="protein sequence ID" value="MFC4362543.1"/>
    <property type="molecule type" value="Genomic_DNA"/>
</dbReference>
<dbReference type="Proteomes" id="UP001595840">
    <property type="component" value="Unassembled WGS sequence"/>
</dbReference>
<feature type="domain" description="Transglycosylase SLT" evidence="2">
    <location>
        <begin position="29"/>
        <end position="317"/>
    </location>
</feature>
<dbReference type="Pfam" id="PF13406">
    <property type="entry name" value="SLT_2"/>
    <property type="match status" value="1"/>
</dbReference>
<evidence type="ECO:0000313" key="4">
    <source>
        <dbReference type="Proteomes" id="UP001595840"/>
    </source>
</evidence>
<dbReference type="Gene3D" id="1.10.8.350">
    <property type="entry name" value="Bacterial muramidase"/>
    <property type="match status" value="1"/>
</dbReference>
<feature type="signal peptide" evidence="1">
    <location>
        <begin position="1"/>
        <end position="20"/>
    </location>
</feature>
<name>A0ABV8V474_9GAMM</name>
<dbReference type="RefSeq" id="WP_290265384.1">
    <property type="nucleotide sequence ID" value="NZ_JAUFQG010000006.1"/>
</dbReference>
<evidence type="ECO:0000256" key="1">
    <source>
        <dbReference type="SAM" id="SignalP"/>
    </source>
</evidence>
<dbReference type="Gene3D" id="1.10.530.10">
    <property type="match status" value="1"/>
</dbReference>